<comment type="catalytic activity">
    <reaction evidence="1">
        <text>an L-aminoacyl-L-amino acid + H2O = 2 an L-alpha-amino acid</text>
        <dbReference type="Rhea" id="RHEA:48940"/>
        <dbReference type="ChEBI" id="CHEBI:15377"/>
        <dbReference type="ChEBI" id="CHEBI:59869"/>
        <dbReference type="ChEBI" id="CHEBI:77460"/>
        <dbReference type="EC" id="3.4.13.19"/>
    </reaction>
</comment>
<keyword evidence="1" id="KW-0479">Metal-binding</keyword>
<dbReference type="EC" id="3.4.13.19" evidence="1"/>
<evidence type="ECO:0000256" key="1">
    <source>
        <dbReference type="RuleBase" id="RU341113"/>
    </source>
</evidence>
<dbReference type="STRING" id="46731.A0A3M6TMJ7"/>
<comment type="subcellular location">
    <subcellularLocation>
        <location evidence="1">Membrane</location>
        <topology evidence="1">Lipid-anchor</topology>
        <topology evidence="1">GPI-anchor</topology>
    </subcellularLocation>
</comment>
<dbReference type="InterPro" id="IPR008257">
    <property type="entry name" value="Pept_M19"/>
</dbReference>
<dbReference type="SUPFAM" id="SSF51556">
    <property type="entry name" value="Metallo-dependent hydrolases"/>
    <property type="match status" value="1"/>
</dbReference>
<keyword evidence="1" id="KW-0862">Zinc</keyword>
<keyword evidence="2" id="KW-0472">Membrane</keyword>
<keyword evidence="2" id="KW-1133">Transmembrane helix</keyword>
<dbReference type="FunFam" id="3.20.20.140:FF:000030">
    <property type="entry name" value="Dipeptidase"/>
    <property type="match status" value="1"/>
</dbReference>
<accession>A0A3M6TMJ7</accession>
<evidence type="ECO:0000256" key="2">
    <source>
        <dbReference type="SAM" id="Phobius"/>
    </source>
</evidence>
<dbReference type="EMBL" id="RCHS01003339">
    <property type="protein sequence ID" value="RMX42538.1"/>
    <property type="molecule type" value="Genomic_DNA"/>
</dbReference>
<keyword evidence="4" id="KW-1185">Reference proteome</keyword>
<organism evidence="3 4">
    <name type="scientific">Pocillopora damicornis</name>
    <name type="common">Cauliflower coral</name>
    <name type="synonym">Millepora damicornis</name>
    <dbReference type="NCBI Taxonomy" id="46731"/>
    <lineage>
        <taxon>Eukaryota</taxon>
        <taxon>Metazoa</taxon>
        <taxon>Cnidaria</taxon>
        <taxon>Anthozoa</taxon>
        <taxon>Hexacorallia</taxon>
        <taxon>Scleractinia</taxon>
        <taxon>Astrocoeniina</taxon>
        <taxon>Pocilloporidae</taxon>
        <taxon>Pocillopora</taxon>
    </lineage>
</organism>
<name>A0A3M6TMJ7_POCDA</name>
<keyword evidence="2" id="KW-0812">Transmembrane</keyword>
<dbReference type="GO" id="GO:0046872">
    <property type="term" value="F:metal ion binding"/>
    <property type="evidence" value="ECO:0007669"/>
    <property type="project" value="UniProtKB-UniRule"/>
</dbReference>
<sequence length="415" mass="46051">MNKKVIIIGTVVVVVLVIAIAVPIAVLTGKKSTRDESSLTQRAAQVLEETPLVDGHNDIPWQLRKYFMNQMENVTLDKNNPEWHTDIPRLRKGKVGAQFWSAYVSCANQYKNSVRLFLEQIDVIHRMVDKYPGTFTLATTAQDIKDAHKAGKIASLIGVEGGHAMDSSLDALRMLYELGGRYMTLTHSCHTPWADSCTPEKPEHNGLTQFGKDVIREMNRLGMFVDISHVSAKVMHDVLNITEAPGIKENSHVIFSHSSAYALCKNPRNVPDDVLEKLPRNGGVVMVNFYNDYVTCRKDATLSDVADHIDHIKEVAGIDHVGLGGDYDGVPRVPTGLEDVSTYPKLVEELLRRGYSNAEASKIVGGNLITAMEKMEKVSKSKFTKEFVAEGKKEVPPYDNYISVDESCRPALDGL</sequence>
<proteinExistence type="inferred from homology"/>
<evidence type="ECO:0000313" key="3">
    <source>
        <dbReference type="EMBL" id="RMX42538.1"/>
    </source>
</evidence>
<keyword evidence="1" id="KW-0224">Dipeptidase</keyword>
<keyword evidence="1" id="KW-0336">GPI-anchor</keyword>
<dbReference type="GO" id="GO:0098552">
    <property type="term" value="C:side of membrane"/>
    <property type="evidence" value="ECO:0007669"/>
    <property type="project" value="UniProtKB-KW"/>
</dbReference>
<dbReference type="AlphaFoldDB" id="A0A3M6TMJ7"/>
<dbReference type="Gene3D" id="3.20.20.140">
    <property type="entry name" value="Metal-dependent hydrolases"/>
    <property type="match status" value="1"/>
</dbReference>
<dbReference type="OrthoDB" id="445695at2759"/>
<comment type="caution">
    <text evidence="3">The sequence shown here is derived from an EMBL/GenBank/DDBJ whole genome shotgun (WGS) entry which is preliminary data.</text>
</comment>
<keyword evidence="1" id="KW-0645">Protease</keyword>
<dbReference type="InterPro" id="IPR032466">
    <property type="entry name" value="Metal_Hydrolase"/>
</dbReference>
<feature type="transmembrane region" description="Helical" evidence="2">
    <location>
        <begin position="6"/>
        <end position="27"/>
    </location>
</feature>
<reference evidence="3 4" key="1">
    <citation type="journal article" date="2018" name="Sci. Rep.">
        <title>Comparative analysis of the Pocillopora damicornis genome highlights role of immune system in coral evolution.</title>
        <authorList>
            <person name="Cunning R."/>
            <person name="Bay R.A."/>
            <person name="Gillette P."/>
            <person name="Baker A.C."/>
            <person name="Traylor-Knowles N."/>
        </authorList>
    </citation>
    <scope>NUCLEOTIDE SEQUENCE [LARGE SCALE GENOMIC DNA]</scope>
    <source>
        <strain evidence="3">RSMAS</strain>
        <tissue evidence="3">Whole animal</tissue>
    </source>
</reference>
<keyword evidence="1" id="KW-0325">Glycoprotein</keyword>
<dbReference type="PANTHER" id="PTHR10443">
    <property type="entry name" value="MICROSOMAL DIPEPTIDASE"/>
    <property type="match status" value="1"/>
</dbReference>
<protein>
    <recommendedName>
        <fullName evidence="1">Dipeptidase</fullName>
        <ecNumber evidence="1">3.4.13.19</ecNumber>
    </recommendedName>
</protein>
<comment type="subunit">
    <text evidence="1">Homodimer; disulfide-linked.</text>
</comment>
<keyword evidence="1" id="KW-0482">Metalloprotease</keyword>
<dbReference type="CDD" id="cd01301">
    <property type="entry name" value="rDP_like"/>
    <property type="match status" value="1"/>
</dbReference>
<dbReference type="GO" id="GO:0070573">
    <property type="term" value="F:metallodipeptidase activity"/>
    <property type="evidence" value="ECO:0007669"/>
    <property type="project" value="InterPro"/>
</dbReference>
<keyword evidence="1" id="KW-1015">Disulfide bond</keyword>
<keyword evidence="1" id="KW-0449">Lipoprotein</keyword>
<gene>
    <name evidence="3" type="ORF">pdam_00016719</name>
</gene>
<evidence type="ECO:0000313" key="4">
    <source>
        <dbReference type="Proteomes" id="UP000275408"/>
    </source>
</evidence>
<dbReference type="GO" id="GO:0006508">
    <property type="term" value="P:proteolysis"/>
    <property type="evidence" value="ECO:0007669"/>
    <property type="project" value="UniProtKB-KW"/>
</dbReference>
<comment type="similarity">
    <text evidence="1">Belongs to the metallo-dependent hydrolases superfamily. Peptidase M19 family.</text>
</comment>
<keyword evidence="1" id="KW-0378">Hydrolase</keyword>
<dbReference type="Pfam" id="PF01244">
    <property type="entry name" value="Peptidase_M19"/>
    <property type="match status" value="1"/>
</dbReference>
<dbReference type="PROSITE" id="PS51365">
    <property type="entry name" value="RENAL_DIPEPTIDASE_2"/>
    <property type="match status" value="1"/>
</dbReference>
<comment type="cofactor">
    <cofactor evidence="1">
        <name>Zn(2+)</name>
        <dbReference type="ChEBI" id="CHEBI:29105"/>
    </cofactor>
</comment>
<dbReference type="Proteomes" id="UP000275408">
    <property type="component" value="Unassembled WGS sequence"/>
</dbReference>
<dbReference type="PANTHER" id="PTHR10443:SF12">
    <property type="entry name" value="DIPEPTIDASE"/>
    <property type="match status" value="1"/>
</dbReference>